<name>A0ACB5UQ27_9FIRM</name>
<protein>
    <submittedName>
        <fullName evidence="1">Uncharacterized protein</fullName>
    </submittedName>
</protein>
<organism evidence="1 2">
    <name type="scientific">Vallitalea maricola</name>
    <dbReference type="NCBI Taxonomy" id="3074433"/>
    <lineage>
        <taxon>Bacteria</taxon>
        <taxon>Bacillati</taxon>
        <taxon>Bacillota</taxon>
        <taxon>Clostridia</taxon>
        <taxon>Lachnospirales</taxon>
        <taxon>Vallitaleaceae</taxon>
        <taxon>Vallitalea</taxon>
    </lineage>
</organism>
<dbReference type="EMBL" id="BTPU01000076">
    <property type="protein sequence ID" value="GMQ64643.1"/>
    <property type="molecule type" value="Genomic_DNA"/>
</dbReference>
<accession>A0ACB5UQ27</accession>
<proteinExistence type="predicted"/>
<comment type="caution">
    <text evidence="1">The sequence shown here is derived from an EMBL/GenBank/DDBJ whole genome shotgun (WGS) entry which is preliminary data.</text>
</comment>
<keyword evidence="2" id="KW-1185">Reference proteome</keyword>
<gene>
    <name evidence="1" type="ORF">AN2V17_38810</name>
</gene>
<dbReference type="Proteomes" id="UP001374599">
    <property type="component" value="Unassembled WGS sequence"/>
</dbReference>
<evidence type="ECO:0000313" key="1">
    <source>
        <dbReference type="EMBL" id="GMQ64643.1"/>
    </source>
</evidence>
<sequence length="75" mass="8590">MKKIFIILSIFFLVAWKGNIIKTASIEDSPYDETVDMLDEYGDSGEITIIIDEYYIDLLESNVINEAKLIKVISK</sequence>
<reference evidence="1" key="1">
    <citation type="submission" date="2023-09" db="EMBL/GenBank/DDBJ databases">
        <title>Vallitalea sediminicola and Vallitalea maricola sp. nov., anaerobic bacteria isolated from marine sediment.</title>
        <authorList>
            <person name="Hirano S."/>
            <person name="Maeda A."/>
            <person name="Terahara T."/>
            <person name="Mori K."/>
            <person name="Hamada M."/>
            <person name="Matsumoto R."/>
            <person name="Kobayashi T."/>
        </authorList>
    </citation>
    <scope>NUCLEOTIDE SEQUENCE</scope>
    <source>
        <strain evidence="1">AN17-2</strain>
    </source>
</reference>
<evidence type="ECO:0000313" key="2">
    <source>
        <dbReference type="Proteomes" id="UP001374599"/>
    </source>
</evidence>